<dbReference type="EMBL" id="LJXT01000086">
    <property type="protein sequence ID" value="KPQ13553.1"/>
    <property type="molecule type" value="Genomic_DNA"/>
</dbReference>
<keyword evidence="1" id="KW-0472">Membrane</keyword>
<evidence type="ECO:0000313" key="2">
    <source>
        <dbReference type="EMBL" id="KPQ13553.1"/>
    </source>
</evidence>
<name>A0A0P8A741_9BACT</name>
<dbReference type="OrthoDB" id="980645at2"/>
<evidence type="ECO:0000313" key="3">
    <source>
        <dbReference type="Proteomes" id="UP000050421"/>
    </source>
</evidence>
<keyword evidence="1" id="KW-0812">Transmembrane</keyword>
<dbReference type="AlphaFoldDB" id="A0A0P8A741"/>
<gene>
    <name evidence="2" type="ORF">HLUCCX10_12610</name>
</gene>
<comment type="caution">
    <text evidence="2">The sequence shown here is derived from an EMBL/GenBank/DDBJ whole genome shotgun (WGS) entry which is preliminary data.</text>
</comment>
<proteinExistence type="predicted"/>
<dbReference type="Proteomes" id="UP000050421">
    <property type="component" value="Unassembled WGS sequence"/>
</dbReference>
<dbReference type="PATRIC" id="fig|1305737.6.peg.3177"/>
<accession>A0A0P8A741</accession>
<protein>
    <submittedName>
        <fullName evidence="2">Uncharacterized protein</fullName>
    </submittedName>
</protein>
<feature type="transmembrane region" description="Helical" evidence="1">
    <location>
        <begin position="24"/>
        <end position="44"/>
    </location>
</feature>
<organism evidence="2 3">
    <name type="scientific">Algoriphagus marincola HL-49</name>
    <dbReference type="NCBI Taxonomy" id="1305737"/>
    <lineage>
        <taxon>Bacteria</taxon>
        <taxon>Pseudomonadati</taxon>
        <taxon>Bacteroidota</taxon>
        <taxon>Cytophagia</taxon>
        <taxon>Cytophagales</taxon>
        <taxon>Cyclobacteriaceae</taxon>
        <taxon>Algoriphagus</taxon>
    </lineage>
</organism>
<reference evidence="2 3" key="1">
    <citation type="submission" date="2015-09" db="EMBL/GenBank/DDBJ databases">
        <title>Identification and resolution of microdiversity through metagenomic sequencing of parallel consortia.</title>
        <authorList>
            <person name="Nelson W.C."/>
            <person name="Romine M.F."/>
            <person name="Lindemann S.R."/>
        </authorList>
    </citation>
    <scope>NUCLEOTIDE SEQUENCE [LARGE SCALE GENOMIC DNA]</scope>
    <source>
        <strain evidence="2">HL-49</strain>
    </source>
</reference>
<keyword evidence="1" id="KW-1133">Transmembrane helix</keyword>
<dbReference type="STRING" id="1305737.GCA_000526355_01626"/>
<sequence length="144" mass="16884">MKYVIKITFSKAIKLHFCTTMAKAIIHTLLISLVLLNGMGYTLIQAHFYWDREEITALYCINKDKPEMKCDGKCELSKRLSEAKELPANSEEITLEELQLNFISQNWIELPDRKIIYFLENTLKSSVELYRHINPEDFFHPPQS</sequence>
<evidence type="ECO:0000256" key="1">
    <source>
        <dbReference type="SAM" id="Phobius"/>
    </source>
</evidence>